<evidence type="ECO:0000313" key="13">
    <source>
        <dbReference type="Proteomes" id="UP000054248"/>
    </source>
</evidence>
<comment type="similarity">
    <text evidence="4 10">Belongs to the glycosyl hydrolase 10 (cellulase F) family.</text>
</comment>
<keyword evidence="9 10" id="KW-0624">Polysaccharide degradation</keyword>
<dbReference type="GO" id="GO:0045493">
    <property type="term" value="P:xylan catabolic process"/>
    <property type="evidence" value="ECO:0007669"/>
    <property type="project" value="UniProtKB-KW"/>
</dbReference>
<dbReference type="PANTHER" id="PTHR31490:SF35">
    <property type="entry name" value="ENDO-1,4-BETA-XYLANASE"/>
    <property type="match status" value="1"/>
</dbReference>
<dbReference type="SMART" id="SM00633">
    <property type="entry name" value="Glyco_10"/>
    <property type="match status" value="1"/>
</dbReference>
<dbReference type="OrthoDB" id="3055998at2759"/>
<keyword evidence="13" id="KW-1185">Reference proteome</keyword>
<evidence type="ECO:0000313" key="12">
    <source>
        <dbReference type="EMBL" id="KIO31595.1"/>
    </source>
</evidence>
<dbReference type="EC" id="3.2.1.8" evidence="10"/>
<comment type="subcellular location">
    <subcellularLocation>
        <location evidence="2">Secreted</location>
    </subcellularLocation>
</comment>
<dbReference type="PRINTS" id="PR00134">
    <property type="entry name" value="GLHYDRLASE10"/>
</dbReference>
<gene>
    <name evidence="12" type="ORF">M407DRAFT_218730</name>
</gene>
<reference evidence="12 13" key="1">
    <citation type="submission" date="2014-04" db="EMBL/GenBank/DDBJ databases">
        <authorList>
            <consortium name="DOE Joint Genome Institute"/>
            <person name="Kuo A."/>
            <person name="Girlanda M."/>
            <person name="Perotto S."/>
            <person name="Kohler A."/>
            <person name="Nagy L.G."/>
            <person name="Floudas D."/>
            <person name="Copeland A."/>
            <person name="Barry K.W."/>
            <person name="Cichocki N."/>
            <person name="Veneault-Fourrey C."/>
            <person name="LaButti K."/>
            <person name="Lindquist E.A."/>
            <person name="Lipzen A."/>
            <person name="Lundell T."/>
            <person name="Morin E."/>
            <person name="Murat C."/>
            <person name="Sun H."/>
            <person name="Tunlid A."/>
            <person name="Henrissat B."/>
            <person name="Grigoriev I.V."/>
            <person name="Hibbett D.S."/>
            <person name="Martin F."/>
            <person name="Nordberg H.P."/>
            <person name="Cantor M.N."/>
            <person name="Hua S.X."/>
        </authorList>
    </citation>
    <scope>NUCLEOTIDE SEQUENCE [LARGE SCALE GENOMIC DNA]</scope>
    <source>
        <strain evidence="12 13">MUT 4182</strain>
    </source>
</reference>
<dbReference type="STRING" id="1051891.A0A0C3QHZ9"/>
<accession>A0A0C3QHZ9</accession>
<comment type="catalytic activity">
    <reaction evidence="1 10">
        <text>Endohydrolysis of (1-&gt;4)-beta-D-xylosidic linkages in xylans.</text>
        <dbReference type="EC" id="3.2.1.8"/>
    </reaction>
</comment>
<evidence type="ECO:0000259" key="11">
    <source>
        <dbReference type="PROSITE" id="PS51760"/>
    </source>
</evidence>
<dbReference type="AlphaFoldDB" id="A0A0C3QHZ9"/>
<dbReference type="InterPro" id="IPR044846">
    <property type="entry name" value="GH10"/>
</dbReference>
<comment type="pathway">
    <text evidence="3">Glycan degradation; xylan degradation.</text>
</comment>
<organism evidence="12 13">
    <name type="scientific">Tulasnella calospora MUT 4182</name>
    <dbReference type="NCBI Taxonomy" id="1051891"/>
    <lineage>
        <taxon>Eukaryota</taxon>
        <taxon>Fungi</taxon>
        <taxon>Dikarya</taxon>
        <taxon>Basidiomycota</taxon>
        <taxon>Agaricomycotina</taxon>
        <taxon>Agaricomycetes</taxon>
        <taxon>Cantharellales</taxon>
        <taxon>Tulasnellaceae</taxon>
        <taxon>Tulasnella</taxon>
    </lineage>
</organism>
<evidence type="ECO:0000256" key="3">
    <source>
        <dbReference type="ARBA" id="ARBA00004851"/>
    </source>
</evidence>
<dbReference type="EMBL" id="KN822961">
    <property type="protein sequence ID" value="KIO31595.1"/>
    <property type="molecule type" value="Genomic_DNA"/>
</dbReference>
<feature type="domain" description="GH10" evidence="11">
    <location>
        <begin position="1"/>
        <end position="285"/>
    </location>
</feature>
<keyword evidence="10" id="KW-0326">Glycosidase</keyword>
<dbReference type="Pfam" id="PF00331">
    <property type="entry name" value="Glyco_hydro_10"/>
    <property type="match status" value="1"/>
</dbReference>
<evidence type="ECO:0000256" key="1">
    <source>
        <dbReference type="ARBA" id="ARBA00000681"/>
    </source>
</evidence>
<evidence type="ECO:0000256" key="4">
    <source>
        <dbReference type="ARBA" id="ARBA00007495"/>
    </source>
</evidence>
<dbReference type="SUPFAM" id="SSF51445">
    <property type="entry name" value="(Trans)glycosidases"/>
    <property type="match status" value="1"/>
</dbReference>
<dbReference type="PANTHER" id="PTHR31490">
    <property type="entry name" value="GLYCOSYL HYDROLASE"/>
    <property type="match status" value="1"/>
</dbReference>
<keyword evidence="8 10" id="KW-0119">Carbohydrate metabolism</keyword>
<evidence type="ECO:0000256" key="8">
    <source>
        <dbReference type="ARBA" id="ARBA00023277"/>
    </source>
</evidence>
<evidence type="ECO:0000256" key="7">
    <source>
        <dbReference type="ARBA" id="ARBA00022801"/>
    </source>
</evidence>
<sequence>VTPFDSFSEFGMVTPGNAMKWDTIEATQNVFNYNHGDYIVDWAHTRGQTVRGHTFVWHSQLPSWLTSGTWDSATLTSILQNHIANEGGHYAGKLYAWDVVNEIFNEDGTWRSTIWYNTLGSSFVSIAFNAAHAADTGAKLYMNDYNVEGTGSKSDAYYALAQTLLAQGVPVHGMGAQAHLIVGSLPGNLSANIARFVALGLEWAYTELDIRITLPTTDALLATQASNYASITTACLSSSGCVGITVWDTSDDYSWVPSVFSGQGAALLFDANKQPKPAYKAVADVLAAATINGNFNSWYTPGGSSTTSASSTTTTTVSSTSVSSTVTSTATPIPLRGLNTLAKAKGRYFGTALDGLWSNTDTVYQALSGK</sequence>
<evidence type="ECO:0000256" key="2">
    <source>
        <dbReference type="ARBA" id="ARBA00004613"/>
    </source>
</evidence>
<dbReference type="GO" id="GO:0031176">
    <property type="term" value="F:endo-1,4-beta-xylanase activity"/>
    <property type="evidence" value="ECO:0007669"/>
    <property type="project" value="UniProtKB-EC"/>
</dbReference>
<proteinExistence type="inferred from homology"/>
<evidence type="ECO:0000256" key="9">
    <source>
        <dbReference type="ARBA" id="ARBA00023326"/>
    </source>
</evidence>
<protein>
    <recommendedName>
        <fullName evidence="10">Beta-xylanase</fullName>
        <ecNumber evidence="10">3.2.1.8</ecNumber>
    </recommendedName>
</protein>
<dbReference type="HOGENOM" id="CLU_020161_12_1_1"/>
<dbReference type="GO" id="GO:0005576">
    <property type="term" value="C:extracellular region"/>
    <property type="evidence" value="ECO:0007669"/>
    <property type="project" value="UniProtKB-SubCell"/>
</dbReference>
<reference evidence="13" key="2">
    <citation type="submission" date="2015-01" db="EMBL/GenBank/DDBJ databases">
        <title>Evolutionary Origins and Diversification of the Mycorrhizal Mutualists.</title>
        <authorList>
            <consortium name="DOE Joint Genome Institute"/>
            <consortium name="Mycorrhizal Genomics Consortium"/>
            <person name="Kohler A."/>
            <person name="Kuo A."/>
            <person name="Nagy L.G."/>
            <person name="Floudas D."/>
            <person name="Copeland A."/>
            <person name="Barry K.W."/>
            <person name="Cichocki N."/>
            <person name="Veneault-Fourrey C."/>
            <person name="LaButti K."/>
            <person name="Lindquist E.A."/>
            <person name="Lipzen A."/>
            <person name="Lundell T."/>
            <person name="Morin E."/>
            <person name="Murat C."/>
            <person name="Riley R."/>
            <person name="Ohm R."/>
            <person name="Sun H."/>
            <person name="Tunlid A."/>
            <person name="Henrissat B."/>
            <person name="Grigoriev I.V."/>
            <person name="Hibbett D.S."/>
            <person name="Martin F."/>
        </authorList>
    </citation>
    <scope>NUCLEOTIDE SEQUENCE [LARGE SCALE GENOMIC DNA]</scope>
    <source>
        <strain evidence="13">MUT 4182</strain>
    </source>
</reference>
<evidence type="ECO:0000256" key="6">
    <source>
        <dbReference type="ARBA" id="ARBA00022651"/>
    </source>
</evidence>
<evidence type="ECO:0000256" key="5">
    <source>
        <dbReference type="ARBA" id="ARBA00022525"/>
    </source>
</evidence>
<dbReference type="PROSITE" id="PS51760">
    <property type="entry name" value="GH10_2"/>
    <property type="match status" value="1"/>
</dbReference>
<dbReference type="Gene3D" id="3.20.20.80">
    <property type="entry name" value="Glycosidases"/>
    <property type="match status" value="1"/>
</dbReference>
<dbReference type="InterPro" id="IPR017853">
    <property type="entry name" value="GH"/>
</dbReference>
<keyword evidence="7 10" id="KW-0378">Hydrolase</keyword>
<evidence type="ECO:0000256" key="10">
    <source>
        <dbReference type="RuleBase" id="RU361174"/>
    </source>
</evidence>
<dbReference type="Proteomes" id="UP000054248">
    <property type="component" value="Unassembled WGS sequence"/>
</dbReference>
<keyword evidence="5" id="KW-0964">Secreted</keyword>
<name>A0A0C3QHZ9_9AGAM</name>
<keyword evidence="6" id="KW-0858">Xylan degradation</keyword>
<dbReference type="InterPro" id="IPR001000">
    <property type="entry name" value="GH10_dom"/>
</dbReference>
<feature type="non-terminal residue" evidence="12">
    <location>
        <position position="1"/>
    </location>
</feature>